<reference evidence="1" key="1">
    <citation type="submission" date="2020-03" db="EMBL/GenBank/DDBJ databases">
        <title>A mixture of massive structural variations and highly conserved coding sequences in Ustilaginoidea virens genome.</title>
        <authorList>
            <person name="Zhang K."/>
            <person name="Zhao Z."/>
            <person name="Zhang Z."/>
            <person name="Li Y."/>
            <person name="Hsiang T."/>
            <person name="Sun W."/>
        </authorList>
    </citation>
    <scope>NUCLEOTIDE SEQUENCE</scope>
    <source>
        <strain evidence="1">UV-8b</strain>
    </source>
</reference>
<dbReference type="Proteomes" id="UP000027002">
    <property type="component" value="Chromosome 6"/>
</dbReference>
<accession>A0A063BR07</accession>
<protein>
    <submittedName>
        <fullName evidence="1">Uncharacterized protein</fullName>
    </submittedName>
</protein>
<dbReference type="HOGENOM" id="CLU_2639975_0_0_1"/>
<dbReference type="RefSeq" id="XP_043000558.1">
    <property type="nucleotide sequence ID" value="XM_043144623.1"/>
</dbReference>
<proteinExistence type="predicted"/>
<evidence type="ECO:0000313" key="1">
    <source>
        <dbReference type="EMBL" id="QUC22885.1"/>
    </source>
</evidence>
<name>A0A063BR07_USTVR</name>
<keyword evidence="2" id="KW-1185">Reference proteome</keyword>
<organism evidence="1 2">
    <name type="scientific">Ustilaginoidea virens</name>
    <name type="common">Rice false smut fungus</name>
    <name type="synonym">Villosiclava virens</name>
    <dbReference type="NCBI Taxonomy" id="1159556"/>
    <lineage>
        <taxon>Eukaryota</taxon>
        <taxon>Fungi</taxon>
        <taxon>Dikarya</taxon>
        <taxon>Ascomycota</taxon>
        <taxon>Pezizomycotina</taxon>
        <taxon>Sordariomycetes</taxon>
        <taxon>Hypocreomycetidae</taxon>
        <taxon>Hypocreales</taxon>
        <taxon>Clavicipitaceae</taxon>
        <taxon>Ustilaginoidea</taxon>
    </lineage>
</organism>
<dbReference type="EMBL" id="CP072758">
    <property type="protein sequence ID" value="QUC22885.1"/>
    <property type="molecule type" value="Genomic_DNA"/>
</dbReference>
<evidence type="ECO:0000313" key="2">
    <source>
        <dbReference type="Proteomes" id="UP000027002"/>
    </source>
</evidence>
<dbReference type="KEGG" id="uvi:66067903"/>
<dbReference type="AlphaFoldDB" id="A0A063BR07"/>
<dbReference type="GeneID" id="66067903"/>
<sequence>MSAQMECRIACFRAMVLRTPRLFNKNGRQGPSSSRIPRDARRLCTAPGGGVQGLRFSLPESGLAVPSNDSRLGGVQE</sequence>
<gene>
    <name evidence="1" type="ORF">UV8b_07126</name>
</gene>